<gene>
    <name evidence="1" type="ORF">BDP27DRAFT_78925</name>
</gene>
<evidence type="ECO:0000313" key="2">
    <source>
        <dbReference type="Proteomes" id="UP000772434"/>
    </source>
</evidence>
<proteinExistence type="predicted"/>
<sequence length="198" mass="22282">MDWRARIMWPRQYTKSFPAKCCAYDLKSPGPEGSQKDWDAISPLVGQLHADLEIQGQLSEGRIGLVFAARLVTLRRSPHDEPLPVDSVPLPSQFCIKLAKPEYIRSLAQKPGSTNNCRKSKAIQVQSRLFVLDFLLVLCPVDAGLKYLLYPRRASRPSHRVIPQRAKSLSMTTTMMTWILKQTILTTAEPLTVTLHGT</sequence>
<keyword evidence="2" id="KW-1185">Reference proteome</keyword>
<dbReference type="EMBL" id="JADNRY010000109">
    <property type="protein sequence ID" value="KAF9065059.1"/>
    <property type="molecule type" value="Genomic_DNA"/>
</dbReference>
<accession>A0A9P5U3Z6</accession>
<name>A0A9P5U3Z6_9AGAR</name>
<evidence type="ECO:0000313" key="1">
    <source>
        <dbReference type="EMBL" id="KAF9065059.1"/>
    </source>
</evidence>
<comment type="caution">
    <text evidence="1">The sequence shown here is derived from an EMBL/GenBank/DDBJ whole genome shotgun (WGS) entry which is preliminary data.</text>
</comment>
<dbReference type="OrthoDB" id="3043902at2759"/>
<organism evidence="1 2">
    <name type="scientific">Rhodocollybia butyracea</name>
    <dbReference type="NCBI Taxonomy" id="206335"/>
    <lineage>
        <taxon>Eukaryota</taxon>
        <taxon>Fungi</taxon>
        <taxon>Dikarya</taxon>
        <taxon>Basidiomycota</taxon>
        <taxon>Agaricomycotina</taxon>
        <taxon>Agaricomycetes</taxon>
        <taxon>Agaricomycetidae</taxon>
        <taxon>Agaricales</taxon>
        <taxon>Marasmiineae</taxon>
        <taxon>Omphalotaceae</taxon>
        <taxon>Rhodocollybia</taxon>
    </lineage>
</organism>
<dbReference type="Proteomes" id="UP000772434">
    <property type="component" value="Unassembled WGS sequence"/>
</dbReference>
<dbReference type="AlphaFoldDB" id="A0A9P5U3Z6"/>
<reference evidence="1" key="1">
    <citation type="submission" date="2020-11" db="EMBL/GenBank/DDBJ databases">
        <authorList>
            <consortium name="DOE Joint Genome Institute"/>
            <person name="Ahrendt S."/>
            <person name="Riley R."/>
            <person name="Andreopoulos W."/>
            <person name="Labutti K."/>
            <person name="Pangilinan J."/>
            <person name="Ruiz-Duenas F.J."/>
            <person name="Barrasa J.M."/>
            <person name="Sanchez-Garcia M."/>
            <person name="Camarero S."/>
            <person name="Miyauchi S."/>
            <person name="Serrano A."/>
            <person name="Linde D."/>
            <person name="Babiker R."/>
            <person name="Drula E."/>
            <person name="Ayuso-Fernandez I."/>
            <person name="Pacheco R."/>
            <person name="Padilla G."/>
            <person name="Ferreira P."/>
            <person name="Barriuso J."/>
            <person name="Kellner H."/>
            <person name="Castanera R."/>
            <person name="Alfaro M."/>
            <person name="Ramirez L."/>
            <person name="Pisabarro A.G."/>
            <person name="Kuo A."/>
            <person name="Tritt A."/>
            <person name="Lipzen A."/>
            <person name="He G."/>
            <person name="Yan M."/>
            <person name="Ng V."/>
            <person name="Cullen D."/>
            <person name="Martin F."/>
            <person name="Rosso M.-N."/>
            <person name="Henrissat B."/>
            <person name="Hibbett D."/>
            <person name="Martinez A.T."/>
            <person name="Grigoriev I.V."/>
        </authorList>
    </citation>
    <scope>NUCLEOTIDE SEQUENCE</scope>
    <source>
        <strain evidence="1">AH 40177</strain>
    </source>
</reference>
<protein>
    <submittedName>
        <fullName evidence="1">Uncharacterized protein</fullName>
    </submittedName>
</protein>